<evidence type="ECO:0000313" key="8">
    <source>
        <dbReference type="Proteomes" id="UP000306740"/>
    </source>
</evidence>
<evidence type="ECO:0000256" key="3">
    <source>
        <dbReference type="ARBA" id="ARBA00023163"/>
    </source>
</evidence>
<evidence type="ECO:0000259" key="5">
    <source>
        <dbReference type="PROSITE" id="PS50977"/>
    </source>
</evidence>
<keyword evidence="2 4" id="KW-0238">DNA-binding</keyword>
<dbReference type="InterPro" id="IPR001647">
    <property type="entry name" value="HTH_TetR"/>
</dbReference>
<evidence type="ECO:0000256" key="4">
    <source>
        <dbReference type="PROSITE-ProRule" id="PRU00335"/>
    </source>
</evidence>
<feature type="DNA-binding region" description="H-T-H motif" evidence="4">
    <location>
        <begin position="42"/>
        <end position="61"/>
    </location>
</feature>
<evidence type="ECO:0000256" key="2">
    <source>
        <dbReference type="ARBA" id="ARBA00023125"/>
    </source>
</evidence>
<dbReference type="InterPro" id="IPR036271">
    <property type="entry name" value="Tet_transcr_reg_TetR-rel_C_sf"/>
</dbReference>
<feature type="domain" description="HTH tetR-type" evidence="5">
    <location>
        <begin position="20"/>
        <end position="79"/>
    </location>
</feature>
<keyword evidence="1" id="KW-0805">Transcription regulation</keyword>
<name>A0A5C4MGH9_9ACTN</name>
<dbReference type="SUPFAM" id="SSF48498">
    <property type="entry name" value="Tetracyclin repressor-like, C-terminal domain"/>
    <property type="match status" value="1"/>
</dbReference>
<proteinExistence type="predicted"/>
<gene>
    <name evidence="7" type="ORF">FHE65_18900</name>
    <name evidence="6" type="ORF">FHE65_27790</name>
</gene>
<dbReference type="PANTHER" id="PTHR30055:SF234">
    <property type="entry name" value="HTH-TYPE TRANSCRIPTIONAL REGULATOR BETI"/>
    <property type="match status" value="1"/>
</dbReference>
<dbReference type="PRINTS" id="PR00455">
    <property type="entry name" value="HTHTETR"/>
</dbReference>
<dbReference type="InterPro" id="IPR009057">
    <property type="entry name" value="Homeodomain-like_sf"/>
</dbReference>
<comment type="caution">
    <text evidence="7">The sequence shown here is derived from an EMBL/GenBank/DDBJ whole genome shotgun (WGS) entry which is preliminary data.</text>
</comment>
<protein>
    <submittedName>
        <fullName evidence="7">TetR/AcrR family transcriptional regulator</fullName>
    </submittedName>
</protein>
<dbReference type="InterPro" id="IPR050109">
    <property type="entry name" value="HTH-type_TetR-like_transc_reg"/>
</dbReference>
<evidence type="ECO:0000256" key="1">
    <source>
        <dbReference type="ARBA" id="ARBA00023015"/>
    </source>
</evidence>
<accession>A0A5C4MGH9</accession>
<dbReference type="Proteomes" id="UP000306740">
    <property type="component" value="Unassembled WGS sequence"/>
</dbReference>
<dbReference type="EMBL" id="VDFR01000155">
    <property type="protein sequence ID" value="TNC34454.1"/>
    <property type="molecule type" value="Genomic_DNA"/>
</dbReference>
<dbReference type="PROSITE" id="PS50977">
    <property type="entry name" value="HTH_TETR_2"/>
    <property type="match status" value="1"/>
</dbReference>
<dbReference type="OrthoDB" id="3382616at2"/>
<dbReference type="AlphaFoldDB" id="A0A5C4MGH9"/>
<organism evidence="7 8">
    <name type="scientific">Mumia zhuanghuii</name>
    <dbReference type="NCBI Taxonomy" id="2585211"/>
    <lineage>
        <taxon>Bacteria</taxon>
        <taxon>Bacillati</taxon>
        <taxon>Actinomycetota</taxon>
        <taxon>Actinomycetes</taxon>
        <taxon>Propionibacteriales</taxon>
        <taxon>Nocardioidaceae</taxon>
        <taxon>Mumia</taxon>
    </lineage>
</organism>
<keyword evidence="3" id="KW-0804">Transcription</keyword>
<dbReference type="SUPFAM" id="SSF46689">
    <property type="entry name" value="Homeodomain-like"/>
    <property type="match status" value="1"/>
</dbReference>
<dbReference type="Gene3D" id="1.10.357.10">
    <property type="entry name" value="Tetracycline Repressor, domain 2"/>
    <property type="match status" value="1"/>
</dbReference>
<reference evidence="7 8" key="1">
    <citation type="submission" date="2019-05" db="EMBL/GenBank/DDBJ databases">
        <title>Mumia sp. nov., isolated from the intestinal contents of plateau pika (Ochotona curzoniae) in the Qinghai-Tibet plateau of China.</title>
        <authorList>
            <person name="Tian Z."/>
        </authorList>
    </citation>
    <scope>NUCLEOTIDE SEQUENCE [LARGE SCALE GENOMIC DNA]</scope>
    <source>
        <strain evidence="8">527</strain>
        <strain evidence="7">Z527</strain>
    </source>
</reference>
<dbReference type="Pfam" id="PF00440">
    <property type="entry name" value="TetR_N"/>
    <property type="match status" value="1"/>
</dbReference>
<dbReference type="EMBL" id="VDFR01000084">
    <property type="protein sequence ID" value="TNC43166.1"/>
    <property type="molecule type" value="Genomic_DNA"/>
</dbReference>
<dbReference type="RefSeq" id="WP_139087938.1">
    <property type="nucleotide sequence ID" value="NZ_VDFR01000084.1"/>
</dbReference>
<sequence>MTGSESGSQSRRRAERVDAVANRERILAAAETYFAQHGIDAPLRGVAERAGVGSGTLYRHFPTHADLVRGLYDRFVARLDVVADRCAQAPTGWEAVLTFIDGAAEVMMGAPVMSAVMRRQAENDPGYRPGRRWEEPLRQSVAAAIAEEQLRPDVRPTDVALVPYLLGSLASFPEPMRTMAFTRLRSVVVDGLRRAGAGRAPLGEVGLHVDELHAMVHDRPPEQF</sequence>
<evidence type="ECO:0000313" key="6">
    <source>
        <dbReference type="EMBL" id="TNC34454.1"/>
    </source>
</evidence>
<dbReference type="GO" id="GO:0000976">
    <property type="term" value="F:transcription cis-regulatory region binding"/>
    <property type="evidence" value="ECO:0007669"/>
    <property type="project" value="TreeGrafter"/>
</dbReference>
<dbReference type="PANTHER" id="PTHR30055">
    <property type="entry name" value="HTH-TYPE TRANSCRIPTIONAL REGULATOR RUTR"/>
    <property type="match status" value="1"/>
</dbReference>
<dbReference type="GO" id="GO:0003700">
    <property type="term" value="F:DNA-binding transcription factor activity"/>
    <property type="evidence" value="ECO:0007669"/>
    <property type="project" value="TreeGrafter"/>
</dbReference>
<evidence type="ECO:0000313" key="7">
    <source>
        <dbReference type="EMBL" id="TNC43166.1"/>
    </source>
</evidence>